<sequence length="526" mass="58452">MSPAPASGSLQLISVKEVYRQLMIFTTFVYDKLHSAKAKLEIQQLNTYLHTTWSSSSAMINNKLGLAILSLSDHLFQAVSKQMGDLYESASRNWIEYVASQEQTCDYVDQQIVELGSAVPVIISTMVRQSTGQTSKHRIVDELFPPPVKDTKFRKKKLIRMVSKITSQISGPESTTDLRRLSAPLPDFDVLSDLSEVEIDTFLATIMNVGAAIFGPVLGPKIGLQYSASIFFTINEVVDQCQKKQMREIRSQRLKEKLSKLLAMADGYQAVTKASQSEIHIAVSKNFDLPTSFDDSIQRRTLRYDLLQQLGDLISNSIASLPEDVLQKCVNSFSSKEESSNTYRTDPALIETSGDQETRNLKALSKKVTEFDGFLQSLDIVEQPPASLEPPENTESFSSVSSDAENDHPKTAEVAPKASRSFGYTTSGEPTMSKQDLSKRSDTNVDEHGNIPKRKLASVVSPSPSQDYDLVAQRSADIRFAAERKKDWSAFAPSESDLGSPRLDVIDLFAPMTSHWPLSLRMDLLN</sequence>
<keyword evidence="3" id="KW-1185">Reference proteome</keyword>
<feature type="region of interest" description="Disordered" evidence="1">
    <location>
        <begin position="384"/>
        <end position="465"/>
    </location>
</feature>
<evidence type="ECO:0000256" key="1">
    <source>
        <dbReference type="SAM" id="MobiDB-lite"/>
    </source>
</evidence>
<reference evidence="2 3" key="1">
    <citation type="journal article" date="2016" name="Nat. Commun.">
        <title>Extremotolerant tardigrade genome and improved radiotolerance of human cultured cells by tardigrade-unique protein.</title>
        <authorList>
            <person name="Hashimoto T."/>
            <person name="Horikawa D.D."/>
            <person name="Saito Y."/>
            <person name="Kuwahara H."/>
            <person name="Kozuka-Hata H."/>
            <person name="Shin-I T."/>
            <person name="Minakuchi Y."/>
            <person name="Ohishi K."/>
            <person name="Motoyama A."/>
            <person name="Aizu T."/>
            <person name="Enomoto A."/>
            <person name="Kondo K."/>
            <person name="Tanaka S."/>
            <person name="Hara Y."/>
            <person name="Koshikawa S."/>
            <person name="Sagara H."/>
            <person name="Miura T."/>
            <person name="Yokobori S."/>
            <person name="Miyagawa K."/>
            <person name="Suzuki Y."/>
            <person name="Kubo T."/>
            <person name="Oyama M."/>
            <person name="Kohara Y."/>
            <person name="Fujiyama A."/>
            <person name="Arakawa K."/>
            <person name="Katayama T."/>
            <person name="Toyoda A."/>
            <person name="Kunieda T."/>
        </authorList>
    </citation>
    <scope>NUCLEOTIDE SEQUENCE [LARGE SCALE GENOMIC DNA]</scope>
    <source>
        <strain evidence="2 3">YOKOZUNA-1</strain>
    </source>
</reference>
<feature type="compositionally biased region" description="Polar residues" evidence="1">
    <location>
        <begin position="393"/>
        <end position="403"/>
    </location>
</feature>
<gene>
    <name evidence="2" type="primary">RvY_18634-1</name>
    <name evidence="2" type="synonym">RvY_18634.1</name>
    <name evidence="2" type="ORF">RvY_18634</name>
</gene>
<feature type="compositionally biased region" description="Polar residues" evidence="1">
    <location>
        <begin position="422"/>
        <end position="435"/>
    </location>
</feature>
<accession>A0A1D1W6I6</accession>
<evidence type="ECO:0000313" key="2">
    <source>
        <dbReference type="EMBL" id="GAV09030.1"/>
    </source>
</evidence>
<dbReference type="Proteomes" id="UP000186922">
    <property type="component" value="Unassembled WGS sequence"/>
</dbReference>
<dbReference type="EMBL" id="BDGG01000020">
    <property type="protein sequence ID" value="GAV09030.1"/>
    <property type="molecule type" value="Genomic_DNA"/>
</dbReference>
<proteinExistence type="predicted"/>
<dbReference type="AlphaFoldDB" id="A0A1D1W6I6"/>
<comment type="caution">
    <text evidence="2">The sequence shown here is derived from an EMBL/GenBank/DDBJ whole genome shotgun (WGS) entry which is preliminary data.</text>
</comment>
<evidence type="ECO:0000313" key="3">
    <source>
        <dbReference type="Proteomes" id="UP000186922"/>
    </source>
</evidence>
<feature type="compositionally biased region" description="Basic and acidic residues" evidence="1">
    <location>
        <begin position="436"/>
        <end position="450"/>
    </location>
</feature>
<organism evidence="2 3">
    <name type="scientific">Ramazzottius varieornatus</name>
    <name type="common">Water bear</name>
    <name type="synonym">Tardigrade</name>
    <dbReference type="NCBI Taxonomy" id="947166"/>
    <lineage>
        <taxon>Eukaryota</taxon>
        <taxon>Metazoa</taxon>
        <taxon>Ecdysozoa</taxon>
        <taxon>Tardigrada</taxon>
        <taxon>Eutardigrada</taxon>
        <taxon>Parachela</taxon>
        <taxon>Hypsibioidea</taxon>
        <taxon>Ramazzottiidae</taxon>
        <taxon>Ramazzottius</taxon>
    </lineage>
</organism>
<protein>
    <submittedName>
        <fullName evidence="2">Uncharacterized protein</fullName>
    </submittedName>
</protein>
<dbReference type="OrthoDB" id="10646672at2759"/>
<name>A0A1D1W6I6_RAMVA</name>